<dbReference type="EMBL" id="KB870809">
    <property type="protein sequence ID" value="EOA25755.1"/>
    <property type="molecule type" value="Genomic_DNA"/>
</dbReference>
<dbReference type="InterPro" id="IPR017907">
    <property type="entry name" value="Znf_RING_CS"/>
</dbReference>
<reference evidence="17" key="1">
    <citation type="journal article" date="2013" name="Nat. Genet.">
        <title>The Capsella rubella genome and the genomic consequences of rapid mating system evolution.</title>
        <authorList>
            <person name="Slotte T."/>
            <person name="Hazzouri K.M."/>
            <person name="Agren J.A."/>
            <person name="Koenig D."/>
            <person name="Maumus F."/>
            <person name="Guo Y.L."/>
            <person name="Steige K."/>
            <person name="Platts A.E."/>
            <person name="Escobar J.S."/>
            <person name="Newman L.K."/>
            <person name="Wang W."/>
            <person name="Mandakova T."/>
            <person name="Vello E."/>
            <person name="Smith L.M."/>
            <person name="Henz S.R."/>
            <person name="Steffen J."/>
            <person name="Takuno S."/>
            <person name="Brandvain Y."/>
            <person name="Coop G."/>
            <person name="Andolfatto P."/>
            <person name="Hu T.T."/>
            <person name="Blanchette M."/>
            <person name="Clark R.M."/>
            <person name="Quesneville H."/>
            <person name="Nordborg M."/>
            <person name="Gaut B.S."/>
            <person name="Lysak M.A."/>
            <person name="Jenkins J."/>
            <person name="Grimwood J."/>
            <person name="Chapman J."/>
            <person name="Prochnik S."/>
            <person name="Shu S."/>
            <person name="Rokhsar D."/>
            <person name="Schmutz J."/>
            <person name="Weigel D."/>
            <person name="Wright S.I."/>
        </authorList>
    </citation>
    <scope>NUCLEOTIDE SEQUENCE [LARGE SCALE GENOMIC DNA]</scope>
    <source>
        <strain evidence="17">cv. Monte Gargano</strain>
    </source>
</reference>
<dbReference type="Pfam" id="PF01485">
    <property type="entry name" value="IBR"/>
    <property type="match status" value="2"/>
</dbReference>
<dbReference type="SMART" id="SM00647">
    <property type="entry name" value="IBR"/>
    <property type="match status" value="2"/>
</dbReference>
<dbReference type="AlphaFoldDB" id="R0HKK5"/>
<dbReference type="InterPro" id="IPR044066">
    <property type="entry name" value="TRIAD_supradom"/>
</dbReference>
<dbReference type="GO" id="GO:0061630">
    <property type="term" value="F:ubiquitin protein ligase activity"/>
    <property type="evidence" value="ECO:0007669"/>
    <property type="project" value="UniProtKB-EC"/>
</dbReference>
<dbReference type="Proteomes" id="UP000029121">
    <property type="component" value="Unassembled WGS sequence"/>
</dbReference>
<dbReference type="Gene3D" id="3.30.40.10">
    <property type="entry name" value="Zinc/RING finger domain, C3HC4 (zinc finger)"/>
    <property type="match status" value="1"/>
</dbReference>
<evidence type="ECO:0000313" key="17">
    <source>
        <dbReference type="Proteomes" id="UP000029121"/>
    </source>
</evidence>
<evidence type="ECO:0000256" key="4">
    <source>
        <dbReference type="ARBA" id="ARBA00004906"/>
    </source>
</evidence>
<dbReference type="PROSITE" id="PS51873">
    <property type="entry name" value="TRIAD"/>
    <property type="match status" value="1"/>
</dbReference>
<dbReference type="CDD" id="cd22582">
    <property type="entry name" value="BRcat_RBR_unk"/>
    <property type="match status" value="1"/>
</dbReference>
<dbReference type="FunFam" id="3.30.40.10:FF:000230">
    <property type="entry name" value="RBR-type E3 ubiquitin transferase"/>
    <property type="match status" value="1"/>
</dbReference>
<organism evidence="16 17">
    <name type="scientific">Capsella rubella</name>
    <dbReference type="NCBI Taxonomy" id="81985"/>
    <lineage>
        <taxon>Eukaryota</taxon>
        <taxon>Viridiplantae</taxon>
        <taxon>Streptophyta</taxon>
        <taxon>Embryophyta</taxon>
        <taxon>Tracheophyta</taxon>
        <taxon>Spermatophyta</taxon>
        <taxon>Magnoliopsida</taxon>
        <taxon>eudicotyledons</taxon>
        <taxon>Gunneridae</taxon>
        <taxon>Pentapetalae</taxon>
        <taxon>rosids</taxon>
        <taxon>malvids</taxon>
        <taxon>Brassicales</taxon>
        <taxon>Brassicaceae</taxon>
        <taxon>Camelineae</taxon>
        <taxon>Capsella</taxon>
    </lineage>
</organism>
<dbReference type="EC" id="2.3.2.31" evidence="6"/>
<evidence type="ECO:0000256" key="1">
    <source>
        <dbReference type="ARBA" id="ARBA00001798"/>
    </source>
</evidence>
<dbReference type="SUPFAM" id="SSF57850">
    <property type="entry name" value="RING/U-box"/>
    <property type="match status" value="3"/>
</dbReference>
<dbReference type="UniPathway" id="UPA00143"/>
<evidence type="ECO:0000256" key="5">
    <source>
        <dbReference type="ARBA" id="ARBA00005884"/>
    </source>
</evidence>
<dbReference type="PANTHER" id="PTHR11685">
    <property type="entry name" value="RBR FAMILY RING FINGER AND IBR DOMAIN-CONTAINING"/>
    <property type="match status" value="1"/>
</dbReference>
<sequence>MQRISQGFAWSFHMLARSSIRYVYKLAKEAIVYVYPPRKTTCTICLNDNIDINQMFCVEKCRHEFCSKCVRRHIEVRLPEGSVIRCPAYRCKSELTCESCANLLTPKLIKMWQERIKDDSIPINERVYCPNPRCSALMSLDELSKPVKEDEVRRKCFECNQLLCIKCKVPWHIDLSCGDYKRLGPNPNVNDMKFKGLANRKRWRECGKCERTIELSEGCIKVTCICGHKFCYQCGAKAGGCRHGAYHIYLPTPQLPYITS</sequence>
<keyword evidence="9" id="KW-0677">Repeat</keyword>
<evidence type="ECO:0000313" key="16">
    <source>
        <dbReference type="EMBL" id="EOA25755.1"/>
    </source>
</evidence>
<evidence type="ECO:0000256" key="12">
    <source>
        <dbReference type="ARBA" id="ARBA00022833"/>
    </source>
</evidence>
<dbReference type="OrthoDB" id="9977870at2759"/>
<accession>R0HKK5</accession>
<keyword evidence="7" id="KW-0808">Transferase</keyword>
<evidence type="ECO:0000256" key="10">
    <source>
        <dbReference type="ARBA" id="ARBA00022771"/>
    </source>
</evidence>
<comment type="cofactor">
    <cofactor evidence="2">
        <name>Zn(2+)</name>
        <dbReference type="ChEBI" id="CHEBI:29105"/>
    </cofactor>
</comment>
<comment type="catalytic activity">
    <reaction evidence="1">
        <text>[E2 ubiquitin-conjugating enzyme]-S-ubiquitinyl-L-cysteine + [acceptor protein]-L-lysine = [E2 ubiquitin-conjugating enzyme]-L-cysteine + [acceptor protein]-N(6)-ubiquitinyl-L-lysine.</text>
        <dbReference type="EC" id="2.3.2.31"/>
    </reaction>
</comment>
<evidence type="ECO:0000256" key="11">
    <source>
        <dbReference type="ARBA" id="ARBA00022786"/>
    </source>
</evidence>
<dbReference type="PROSITE" id="PS00518">
    <property type="entry name" value="ZF_RING_1"/>
    <property type="match status" value="1"/>
</dbReference>
<keyword evidence="11" id="KW-0833">Ubl conjugation pathway</keyword>
<feature type="domain" description="RING-type" evidence="15">
    <location>
        <begin position="38"/>
        <end position="250"/>
    </location>
</feature>
<gene>
    <name evidence="16" type="ORF">CARUB_v10019116mg</name>
</gene>
<dbReference type="KEGG" id="crb:17885755"/>
<evidence type="ECO:0000256" key="2">
    <source>
        <dbReference type="ARBA" id="ARBA00001947"/>
    </source>
</evidence>
<comment type="pathway">
    <text evidence="4">Protein modification; protein ubiquitination.</text>
</comment>
<evidence type="ECO:0000256" key="9">
    <source>
        <dbReference type="ARBA" id="ARBA00022737"/>
    </source>
</evidence>
<proteinExistence type="inferred from homology"/>
<keyword evidence="17" id="KW-1185">Reference proteome</keyword>
<evidence type="ECO:0000259" key="14">
    <source>
        <dbReference type="PROSITE" id="PS50089"/>
    </source>
</evidence>
<evidence type="ECO:0000256" key="3">
    <source>
        <dbReference type="ARBA" id="ARBA00003976"/>
    </source>
</evidence>
<dbReference type="InterPro" id="IPR001841">
    <property type="entry name" value="Znf_RING"/>
</dbReference>
<keyword evidence="8" id="KW-0479">Metal-binding</keyword>
<evidence type="ECO:0000256" key="7">
    <source>
        <dbReference type="ARBA" id="ARBA00022679"/>
    </source>
</evidence>
<keyword evidence="12" id="KW-0862">Zinc</keyword>
<evidence type="ECO:0000256" key="6">
    <source>
        <dbReference type="ARBA" id="ARBA00012251"/>
    </source>
</evidence>
<dbReference type="InterPro" id="IPR031127">
    <property type="entry name" value="E3_UB_ligase_RBR"/>
</dbReference>
<keyword evidence="10 13" id="KW-0863">Zinc-finger</keyword>
<dbReference type="InterPro" id="IPR013083">
    <property type="entry name" value="Znf_RING/FYVE/PHD"/>
</dbReference>
<evidence type="ECO:0000256" key="8">
    <source>
        <dbReference type="ARBA" id="ARBA00022723"/>
    </source>
</evidence>
<evidence type="ECO:0000259" key="15">
    <source>
        <dbReference type="PROSITE" id="PS51873"/>
    </source>
</evidence>
<dbReference type="eggNOG" id="KOG1812">
    <property type="taxonomic scope" value="Eukaryota"/>
</dbReference>
<dbReference type="PROSITE" id="PS50089">
    <property type="entry name" value="ZF_RING_2"/>
    <property type="match status" value="1"/>
</dbReference>
<protein>
    <recommendedName>
        <fullName evidence="6">RBR-type E3 ubiquitin transferase</fullName>
        <ecNumber evidence="6">2.3.2.31</ecNumber>
    </recommendedName>
</protein>
<evidence type="ECO:0000256" key="13">
    <source>
        <dbReference type="PROSITE-ProRule" id="PRU00175"/>
    </source>
</evidence>
<dbReference type="Gene3D" id="1.20.120.1750">
    <property type="match status" value="1"/>
</dbReference>
<dbReference type="GO" id="GO:0008270">
    <property type="term" value="F:zinc ion binding"/>
    <property type="evidence" value="ECO:0007669"/>
    <property type="project" value="UniProtKB-KW"/>
</dbReference>
<comment type="function">
    <text evidence="3">Might act as an E3 ubiquitin-protein ligase, or as part of E3 complex, which accepts ubiquitin from specific E2 ubiquitin-conjugating enzymes and then transfers it to substrates.</text>
</comment>
<dbReference type="GO" id="GO:0016567">
    <property type="term" value="P:protein ubiquitination"/>
    <property type="evidence" value="ECO:0007669"/>
    <property type="project" value="UniProtKB-UniPathway"/>
</dbReference>
<name>R0HKK5_9BRAS</name>
<feature type="domain" description="RING-type" evidence="14">
    <location>
        <begin position="42"/>
        <end position="90"/>
    </location>
</feature>
<comment type="similarity">
    <text evidence="5">Belongs to the RBR family. Ariadne subfamily.</text>
</comment>
<dbReference type="InterPro" id="IPR002867">
    <property type="entry name" value="IBR_dom"/>
</dbReference>